<dbReference type="GeneID" id="34223333"/>
<evidence type="ECO:0000313" key="11">
    <source>
        <dbReference type="Proteomes" id="UP000027980"/>
    </source>
</evidence>
<evidence type="ECO:0000313" key="12">
    <source>
        <dbReference type="Proteomes" id="UP000199735"/>
    </source>
</evidence>
<evidence type="ECO:0000256" key="1">
    <source>
        <dbReference type="ARBA" id="ARBA00004651"/>
    </source>
</evidence>
<organism evidence="9 11">
    <name type="scientific">Terribacillus saccharophilus</name>
    <dbReference type="NCBI Taxonomy" id="361277"/>
    <lineage>
        <taxon>Bacteria</taxon>
        <taxon>Bacillati</taxon>
        <taxon>Bacillota</taxon>
        <taxon>Bacilli</taxon>
        <taxon>Bacillales</taxon>
        <taxon>Bacillaceae</taxon>
        <taxon>Terribacillus</taxon>
    </lineage>
</organism>
<dbReference type="GO" id="GO:0022857">
    <property type="term" value="F:transmembrane transporter activity"/>
    <property type="evidence" value="ECO:0007669"/>
    <property type="project" value="InterPro"/>
</dbReference>
<dbReference type="EMBL" id="FOCD01000002">
    <property type="protein sequence ID" value="SEN38811.1"/>
    <property type="molecule type" value="Genomic_DNA"/>
</dbReference>
<feature type="transmembrane region" description="Helical" evidence="7">
    <location>
        <begin position="252"/>
        <end position="270"/>
    </location>
</feature>
<evidence type="ECO:0000256" key="7">
    <source>
        <dbReference type="SAM" id="Phobius"/>
    </source>
</evidence>
<accession>A0A075LLY1</accession>
<evidence type="ECO:0000259" key="8">
    <source>
        <dbReference type="PROSITE" id="PS50850"/>
    </source>
</evidence>
<feature type="domain" description="Major facilitator superfamily (MFS) profile" evidence="8">
    <location>
        <begin position="10"/>
        <end position="398"/>
    </location>
</feature>
<dbReference type="HOGENOM" id="CLU_001265_57_3_9"/>
<dbReference type="Gene3D" id="1.20.1250.20">
    <property type="entry name" value="MFS general substrate transporter like domains"/>
    <property type="match status" value="1"/>
</dbReference>
<proteinExistence type="predicted"/>
<evidence type="ECO:0000313" key="10">
    <source>
        <dbReference type="EMBL" id="SEN38811.1"/>
    </source>
</evidence>
<dbReference type="InterPro" id="IPR011701">
    <property type="entry name" value="MFS"/>
</dbReference>
<dbReference type="PANTHER" id="PTHR43414:SF3">
    <property type="entry name" value="LMO2377 PROTEIN"/>
    <property type="match status" value="1"/>
</dbReference>
<dbReference type="Pfam" id="PF07690">
    <property type="entry name" value="MFS_1"/>
    <property type="match status" value="1"/>
</dbReference>
<evidence type="ECO:0000256" key="2">
    <source>
        <dbReference type="ARBA" id="ARBA00022448"/>
    </source>
</evidence>
<keyword evidence="3" id="KW-1003">Cell membrane</keyword>
<name>A0A075LLY1_9BACI</name>
<dbReference type="InterPro" id="IPR020846">
    <property type="entry name" value="MFS_dom"/>
</dbReference>
<dbReference type="PRINTS" id="PR01035">
    <property type="entry name" value="TCRTETA"/>
</dbReference>
<feature type="transmembrane region" description="Helical" evidence="7">
    <location>
        <begin position="105"/>
        <end position="126"/>
    </location>
</feature>
<sequence>MTDEQLAKRNLFIMWFANFFISASLSMIMPFLSLYISSFGTLSEQEVQSWSGIIFGVTFVTAFICSPFWGKLGDRHGRKLILIISSFGMGVSILLLGFTENVWQLFMLRVFMGIFTGFIGISQAFISTQTPSHIAGRVLGTLQTGSITGMLFGPLIGGILADSIGFHGTFLLVSISVFTSAILVTFGTKEYPVKVQKGEKSHYTSKEVLAHILRDPILLVVLILSSLIQIANFSVQPILSLYVQELHGPENIAFYSGIAFSAAGLGNLLMTRTWGKLGDRIGYVKILIGLIFAAGIVYIPGALVGSVWELAGIRLLLGMAIGGIIPLRVAYIRQAAPLTMQGEVLGYNNSLRFLGNFIGPILGGMMAGYFGFSAVFYMTSALLIICGITLLTAHIRNARAKTRTSSI</sequence>
<feature type="transmembrane region" description="Helical" evidence="7">
    <location>
        <begin position="166"/>
        <end position="187"/>
    </location>
</feature>
<gene>
    <name evidence="9" type="ORF">GZ22_14620</name>
    <name evidence="10" type="ORF">SAMN04489762_2122</name>
</gene>
<reference evidence="10 12" key="2">
    <citation type="submission" date="2016-10" db="EMBL/GenBank/DDBJ databases">
        <authorList>
            <person name="Varghese N."/>
            <person name="Submissions S."/>
        </authorList>
    </citation>
    <scope>NUCLEOTIDE SEQUENCE [LARGE SCALE GENOMIC DNA]</scope>
    <source>
        <strain evidence="10 12">DSM 21619</strain>
    </source>
</reference>
<keyword evidence="5 7" id="KW-1133">Transmembrane helix</keyword>
<dbReference type="GO" id="GO:0005886">
    <property type="term" value="C:plasma membrane"/>
    <property type="evidence" value="ECO:0007669"/>
    <property type="project" value="UniProtKB-SubCell"/>
</dbReference>
<feature type="transmembrane region" description="Helical" evidence="7">
    <location>
        <begin position="282"/>
        <end position="299"/>
    </location>
</feature>
<dbReference type="OrthoDB" id="65739at2"/>
<dbReference type="Proteomes" id="UP000027980">
    <property type="component" value="Chromosome"/>
</dbReference>
<dbReference type="Proteomes" id="UP000199735">
    <property type="component" value="Unassembled WGS sequence"/>
</dbReference>
<protein>
    <submittedName>
        <fullName evidence="9">MFS transporter</fullName>
    </submittedName>
    <submittedName>
        <fullName evidence="10">Predicted arabinose efflux permease, MFS family</fullName>
    </submittedName>
</protein>
<feature type="transmembrane region" description="Helical" evidence="7">
    <location>
        <begin position="48"/>
        <end position="68"/>
    </location>
</feature>
<feature type="transmembrane region" description="Helical" evidence="7">
    <location>
        <begin position="376"/>
        <end position="395"/>
    </location>
</feature>
<reference evidence="9 11" key="1">
    <citation type="submission" date="2014-07" db="EMBL/GenBank/DDBJ databases">
        <title>Complete genome sequence of a moderately halophilic bacterium Terribacillus aidingensis MP602, isolated from Cryptomeria fortunei in Tianmu mountain in China.</title>
        <authorList>
            <person name="Wang Y."/>
            <person name="Lu P."/>
            <person name="Zhang L."/>
        </authorList>
    </citation>
    <scope>NUCLEOTIDE SEQUENCE [LARGE SCALE GENOMIC DNA]</scope>
    <source>
        <strain evidence="9 11">MP602</strain>
    </source>
</reference>
<dbReference type="AlphaFoldDB" id="A0A075LLY1"/>
<accession>A0AAX2EG60</accession>
<keyword evidence="2" id="KW-0813">Transport</keyword>
<evidence type="ECO:0000256" key="6">
    <source>
        <dbReference type="ARBA" id="ARBA00023136"/>
    </source>
</evidence>
<feature type="transmembrane region" description="Helical" evidence="7">
    <location>
        <begin position="80"/>
        <end position="99"/>
    </location>
</feature>
<feature type="transmembrane region" description="Helical" evidence="7">
    <location>
        <begin position="351"/>
        <end position="370"/>
    </location>
</feature>
<feature type="transmembrane region" description="Helical" evidence="7">
    <location>
        <begin position="311"/>
        <end position="331"/>
    </location>
</feature>
<feature type="transmembrane region" description="Helical" evidence="7">
    <location>
        <begin position="138"/>
        <end position="160"/>
    </location>
</feature>
<feature type="transmembrane region" description="Helical" evidence="7">
    <location>
        <begin position="12"/>
        <end position="36"/>
    </location>
</feature>
<evidence type="ECO:0000256" key="4">
    <source>
        <dbReference type="ARBA" id="ARBA00022692"/>
    </source>
</evidence>
<dbReference type="PROSITE" id="PS50850">
    <property type="entry name" value="MFS"/>
    <property type="match status" value="1"/>
</dbReference>
<keyword evidence="6 7" id="KW-0472">Membrane</keyword>
<dbReference type="InterPro" id="IPR036259">
    <property type="entry name" value="MFS_trans_sf"/>
</dbReference>
<dbReference type="SUPFAM" id="SSF103473">
    <property type="entry name" value="MFS general substrate transporter"/>
    <property type="match status" value="1"/>
</dbReference>
<evidence type="ECO:0000313" key="9">
    <source>
        <dbReference type="EMBL" id="AIF67750.1"/>
    </source>
</evidence>
<evidence type="ECO:0000256" key="3">
    <source>
        <dbReference type="ARBA" id="ARBA00022475"/>
    </source>
</evidence>
<dbReference type="PANTHER" id="PTHR43414">
    <property type="entry name" value="MULTIDRUG RESISTANCE PROTEIN MDTG"/>
    <property type="match status" value="1"/>
</dbReference>
<dbReference type="KEGG" id="tap:GZ22_14620"/>
<dbReference type="EMBL" id="CP008876">
    <property type="protein sequence ID" value="AIF67750.1"/>
    <property type="molecule type" value="Genomic_DNA"/>
</dbReference>
<dbReference type="InterPro" id="IPR001958">
    <property type="entry name" value="Tet-R_TetA/multi-R_MdtG-like"/>
</dbReference>
<comment type="subcellular location">
    <subcellularLocation>
        <location evidence="1">Cell membrane</location>
        <topology evidence="1">Multi-pass membrane protein</topology>
    </subcellularLocation>
</comment>
<evidence type="ECO:0000256" key="5">
    <source>
        <dbReference type="ARBA" id="ARBA00022989"/>
    </source>
</evidence>
<dbReference type="RefSeq" id="WP_038563796.1">
    <property type="nucleotide sequence ID" value="NZ_CP008876.1"/>
</dbReference>
<feature type="transmembrane region" description="Helical" evidence="7">
    <location>
        <begin position="208"/>
        <end position="232"/>
    </location>
</feature>
<keyword evidence="4 7" id="KW-0812">Transmembrane</keyword>